<feature type="compositionally biased region" description="Basic and acidic residues" evidence="1">
    <location>
        <begin position="52"/>
        <end position="68"/>
    </location>
</feature>
<dbReference type="EMBL" id="BPLR01008557">
    <property type="protein sequence ID" value="GIY25541.1"/>
    <property type="molecule type" value="Genomic_DNA"/>
</dbReference>
<name>A0AAV4RYU9_CAEEX</name>
<keyword evidence="3" id="KW-1185">Reference proteome</keyword>
<protein>
    <submittedName>
        <fullName evidence="2">Uncharacterized protein</fullName>
    </submittedName>
</protein>
<sequence length="126" mass="14378">MKCRLDTTSAQRLKCLLSGRYPRATEPRKWIRPPRRVAVEGRTSKVKATARPADESVGGREDLVRGEEGPLTMNREQPWQVEHPRRRAISSAFPATYIIDTGTSQAGLIMIFVHKMPPISWQRIRL</sequence>
<evidence type="ECO:0000313" key="2">
    <source>
        <dbReference type="EMBL" id="GIY25541.1"/>
    </source>
</evidence>
<dbReference type="Proteomes" id="UP001054945">
    <property type="component" value="Unassembled WGS sequence"/>
</dbReference>
<dbReference type="AlphaFoldDB" id="A0AAV4RYU9"/>
<accession>A0AAV4RYU9</accession>
<evidence type="ECO:0000313" key="3">
    <source>
        <dbReference type="Proteomes" id="UP001054945"/>
    </source>
</evidence>
<evidence type="ECO:0000256" key="1">
    <source>
        <dbReference type="SAM" id="MobiDB-lite"/>
    </source>
</evidence>
<organism evidence="2 3">
    <name type="scientific">Caerostris extrusa</name>
    <name type="common">Bark spider</name>
    <name type="synonym">Caerostris bankana</name>
    <dbReference type="NCBI Taxonomy" id="172846"/>
    <lineage>
        <taxon>Eukaryota</taxon>
        <taxon>Metazoa</taxon>
        <taxon>Ecdysozoa</taxon>
        <taxon>Arthropoda</taxon>
        <taxon>Chelicerata</taxon>
        <taxon>Arachnida</taxon>
        <taxon>Araneae</taxon>
        <taxon>Araneomorphae</taxon>
        <taxon>Entelegynae</taxon>
        <taxon>Araneoidea</taxon>
        <taxon>Araneidae</taxon>
        <taxon>Caerostris</taxon>
    </lineage>
</organism>
<gene>
    <name evidence="2" type="ORF">CEXT_179011</name>
</gene>
<reference evidence="2 3" key="1">
    <citation type="submission" date="2021-06" db="EMBL/GenBank/DDBJ databases">
        <title>Caerostris extrusa draft genome.</title>
        <authorList>
            <person name="Kono N."/>
            <person name="Arakawa K."/>
        </authorList>
    </citation>
    <scope>NUCLEOTIDE SEQUENCE [LARGE SCALE GENOMIC DNA]</scope>
</reference>
<proteinExistence type="predicted"/>
<feature type="region of interest" description="Disordered" evidence="1">
    <location>
        <begin position="37"/>
        <end position="83"/>
    </location>
</feature>
<comment type="caution">
    <text evidence="2">The sequence shown here is derived from an EMBL/GenBank/DDBJ whole genome shotgun (WGS) entry which is preliminary data.</text>
</comment>